<sequence length="62" mass="6951">MRVVDQTAERGQRIPDIADVELLFHLDPGGKKIFVGNEVTNVFPHELDHFGVVLAQRPDISL</sequence>
<evidence type="ECO:0000313" key="1">
    <source>
        <dbReference type="EMBL" id="MPM75747.1"/>
    </source>
</evidence>
<reference evidence="1" key="1">
    <citation type="submission" date="2019-08" db="EMBL/GenBank/DDBJ databases">
        <authorList>
            <person name="Kucharzyk K."/>
            <person name="Murdoch R.W."/>
            <person name="Higgins S."/>
            <person name="Loffler F."/>
        </authorList>
    </citation>
    <scope>NUCLEOTIDE SEQUENCE</scope>
</reference>
<dbReference type="AlphaFoldDB" id="A0A645CFL8"/>
<gene>
    <name evidence="1" type="ORF">SDC9_122741</name>
</gene>
<name>A0A645CFL8_9ZZZZ</name>
<organism evidence="1">
    <name type="scientific">bioreactor metagenome</name>
    <dbReference type="NCBI Taxonomy" id="1076179"/>
    <lineage>
        <taxon>unclassified sequences</taxon>
        <taxon>metagenomes</taxon>
        <taxon>ecological metagenomes</taxon>
    </lineage>
</organism>
<dbReference type="EMBL" id="VSSQ01026832">
    <property type="protein sequence ID" value="MPM75747.1"/>
    <property type="molecule type" value="Genomic_DNA"/>
</dbReference>
<protein>
    <submittedName>
        <fullName evidence="1">Uncharacterized protein</fullName>
    </submittedName>
</protein>
<proteinExistence type="predicted"/>
<comment type="caution">
    <text evidence="1">The sequence shown here is derived from an EMBL/GenBank/DDBJ whole genome shotgun (WGS) entry which is preliminary data.</text>
</comment>
<accession>A0A645CFL8</accession>